<comment type="caution">
    <text evidence="1">The sequence shown here is derived from an EMBL/GenBank/DDBJ whole genome shotgun (WGS) entry which is preliminary data.</text>
</comment>
<name>A0A9W9L123_9EURO</name>
<reference evidence="1" key="2">
    <citation type="journal article" date="2023" name="IMA Fungus">
        <title>Comparative genomic study of the Penicillium genus elucidates a diverse pangenome and 15 lateral gene transfer events.</title>
        <authorList>
            <person name="Petersen C."/>
            <person name="Sorensen T."/>
            <person name="Nielsen M.R."/>
            <person name="Sondergaard T.E."/>
            <person name="Sorensen J.L."/>
            <person name="Fitzpatrick D.A."/>
            <person name="Frisvad J.C."/>
            <person name="Nielsen K.L."/>
        </authorList>
    </citation>
    <scope>NUCLEOTIDE SEQUENCE</scope>
    <source>
        <strain evidence="1">IBT 22155</strain>
    </source>
</reference>
<dbReference type="CDD" id="cd09272">
    <property type="entry name" value="RNase_HI_RT_Ty1"/>
    <property type="match status" value="1"/>
</dbReference>
<dbReference type="PANTHER" id="PTHR11439">
    <property type="entry name" value="GAG-POL-RELATED RETROTRANSPOSON"/>
    <property type="match status" value="1"/>
</dbReference>
<dbReference type="OrthoDB" id="4356562at2759"/>
<evidence type="ECO:0008006" key="3">
    <source>
        <dbReference type="Google" id="ProtNLM"/>
    </source>
</evidence>
<organism evidence="1 2">
    <name type="scientific">Penicillium bovifimosum</name>
    <dbReference type="NCBI Taxonomy" id="126998"/>
    <lineage>
        <taxon>Eukaryota</taxon>
        <taxon>Fungi</taxon>
        <taxon>Dikarya</taxon>
        <taxon>Ascomycota</taxon>
        <taxon>Pezizomycotina</taxon>
        <taxon>Eurotiomycetes</taxon>
        <taxon>Eurotiomycetidae</taxon>
        <taxon>Eurotiales</taxon>
        <taxon>Aspergillaceae</taxon>
        <taxon>Penicillium</taxon>
    </lineage>
</organism>
<protein>
    <recommendedName>
        <fullName evidence="3">Reverse transcriptase Ty1/copia-type domain-containing protein</fullName>
    </recommendedName>
</protein>
<dbReference type="AlphaFoldDB" id="A0A9W9L123"/>
<keyword evidence="2" id="KW-1185">Reference proteome</keyword>
<dbReference type="RefSeq" id="XP_056521078.1">
    <property type="nucleotide sequence ID" value="XM_056667482.1"/>
</dbReference>
<evidence type="ECO:0000313" key="1">
    <source>
        <dbReference type="EMBL" id="KAJ5130699.1"/>
    </source>
</evidence>
<proteinExistence type="predicted"/>
<evidence type="ECO:0000313" key="2">
    <source>
        <dbReference type="Proteomes" id="UP001149079"/>
    </source>
</evidence>
<dbReference type="PANTHER" id="PTHR11439:SF438">
    <property type="entry name" value="REVERSE TRANSCRIPTASE TY1_COPIA-TYPE DOMAIN-CONTAINING PROTEIN"/>
    <property type="match status" value="1"/>
</dbReference>
<sequence length="291" mass="33047">MKRSGELTQFIGIRITRDRETRRTWISQGAYIEKIAAKPTSIASDADANELCKFAAAFHFMSQGAYIEKIAAKFNLLDRRTPYIPLPSDLSQVTCPAESPSDPKLVHLYQQKCGSTLFPAIWTRPDTAFANQVLARSPTRCTEAHLKAVDHLISYLYGTKDLAICFDGRKQTVAFTGASDASFADNPDRKSSEAFIFSLFGGPVEWRARKQRTITTSTTEAELLALSHAARPYYWMKRLFRFIHLNLNHPEILYCDNKQTVDILVSENSIFQTKLRHVDIHQLWIRQEGQA</sequence>
<dbReference type="GeneID" id="81406652"/>
<dbReference type="EMBL" id="JAPQKL010000005">
    <property type="protein sequence ID" value="KAJ5130699.1"/>
    <property type="molecule type" value="Genomic_DNA"/>
</dbReference>
<dbReference type="Proteomes" id="UP001149079">
    <property type="component" value="Unassembled WGS sequence"/>
</dbReference>
<accession>A0A9W9L123</accession>
<reference evidence="1" key="1">
    <citation type="submission" date="2022-11" db="EMBL/GenBank/DDBJ databases">
        <authorList>
            <person name="Petersen C."/>
        </authorList>
    </citation>
    <scope>NUCLEOTIDE SEQUENCE</scope>
    <source>
        <strain evidence="1">IBT 22155</strain>
    </source>
</reference>
<gene>
    <name evidence="1" type="ORF">N7515_006738</name>
</gene>